<dbReference type="GO" id="GO:0005249">
    <property type="term" value="F:voltage-gated potassium channel activity"/>
    <property type="evidence" value="ECO:0007669"/>
    <property type="project" value="TreeGrafter"/>
</dbReference>
<keyword evidence="8" id="KW-1185">Reference proteome</keyword>
<dbReference type="GO" id="GO:0005886">
    <property type="term" value="C:plasma membrane"/>
    <property type="evidence" value="ECO:0007669"/>
    <property type="project" value="TreeGrafter"/>
</dbReference>
<evidence type="ECO:0000256" key="3">
    <source>
        <dbReference type="ARBA" id="ARBA00022989"/>
    </source>
</evidence>
<feature type="compositionally biased region" description="Polar residues" evidence="5">
    <location>
        <begin position="1"/>
        <end position="34"/>
    </location>
</feature>
<evidence type="ECO:0000256" key="4">
    <source>
        <dbReference type="ARBA" id="ARBA00023136"/>
    </source>
</evidence>
<evidence type="ECO:0000256" key="5">
    <source>
        <dbReference type="SAM" id="MobiDB-lite"/>
    </source>
</evidence>
<comment type="caution">
    <text evidence="7">The sequence shown here is derived from an EMBL/GenBank/DDBJ whole genome shotgun (WGS) entry which is preliminary data.</text>
</comment>
<dbReference type="PANTHER" id="PTHR10217">
    <property type="entry name" value="VOLTAGE AND LIGAND GATED POTASSIUM CHANNEL"/>
    <property type="match status" value="1"/>
</dbReference>
<evidence type="ECO:0000313" key="8">
    <source>
        <dbReference type="Proteomes" id="UP000654075"/>
    </source>
</evidence>
<dbReference type="EMBL" id="CAJNNV010007904">
    <property type="protein sequence ID" value="CAE8595521.1"/>
    <property type="molecule type" value="Genomic_DNA"/>
</dbReference>
<dbReference type="Gene3D" id="1.10.287.70">
    <property type="match status" value="1"/>
</dbReference>
<evidence type="ECO:0000259" key="6">
    <source>
        <dbReference type="Pfam" id="PF00520"/>
    </source>
</evidence>
<dbReference type="InterPro" id="IPR050818">
    <property type="entry name" value="KCNH_animal-type"/>
</dbReference>
<gene>
    <name evidence="7" type="ORF">PGLA1383_LOCUS14031</name>
</gene>
<name>A0A813E521_POLGL</name>
<feature type="non-terminal residue" evidence="7">
    <location>
        <position position="1"/>
    </location>
</feature>
<keyword evidence="2" id="KW-0812">Transmembrane</keyword>
<reference evidence="7" key="1">
    <citation type="submission" date="2021-02" db="EMBL/GenBank/DDBJ databases">
        <authorList>
            <person name="Dougan E. K."/>
            <person name="Rhodes N."/>
            <person name="Thang M."/>
            <person name="Chan C."/>
        </authorList>
    </citation>
    <scope>NUCLEOTIDE SEQUENCE</scope>
</reference>
<dbReference type="Proteomes" id="UP000654075">
    <property type="component" value="Unassembled WGS sequence"/>
</dbReference>
<dbReference type="AlphaFoldDB" id="A0A813E521"/>
<organism evidence="7 8">
    <name type="scientific">Polarella glacialis</name>
    <name type="common">Dinoflagellate</name>
    <dbReference type="NCBI Taxonomy" id="89957"/>
    <lineage>
        <taxon>Eukaryota</taxon>
        <taxon>Sar</taxon>
        <taxon>Alveolata</taxon>
        <taxon>Dinophyceae</taxon>
        <taxon>Suessiales</taxon>
        <taxon>Suessiaceae</taxon>
        <taxon>Polarella</taxon>
    </lineage>
</organism>
<dbReference type="Pfam" id="PF00520">
    <property type="entry name" value="Ion_trans"/>
    <property type="match status" value="1"/>
</dbReference>
<feature type="region of interest" description="Disordered" evidence="5">
    <location>
        <begin position="1"/>
        <end position="57"/>
    </location>
</feature>
<keyword evidence="3" id="KW-1133">Transmembrane helix</keyword>
<dbReference type="InterPro" id="IPR005821">
    <property type="entry name" value="Ion_trans_dom"/>
</dbReference>
<dbReference type="GO" id="GO:0042391">
    <property type="term" value="P:regulation of membrane potential"/>
    <property type="evidence" value="ECO:0007669"/>
    <property type="project" value="TreeGrafter"/>
</dbReference>
<evidence type="ECO:0000256" key="2">
    <source>
        <dbReference type="ARBA" id="ARBA00022692"/>
    </source>
</evidence>
<dbReference type="OrthoDB" id="432483at2759"/>
<proteinExistence type="predicted"/>
<evidence type="ECO:0000313" key="7">
    <source>
        <dbReference type="EMBL" id="CAE8595521.1"/>
    </source>
</evidence>
<accession>A0A813E521</accession>
<comment type="subcellular location">
    <subcellularLocation>
        <location evidence="1">Membrane</location>
        <topology evidence="1">Multi-pass membrane protein</topology>
    </subcellularLocation>
</comment>
<dbReference type="SUPFAM" id="SSF81324">
    <property type="entry name" value="Voltage-gated potassium channels"/>
    <property type="match status" value="1"/>
</dbReference>
<sequence>MGDPAPQQNGSHAYSNGSQQNGRASQDESGQPPETSEKKFKARCPRLDPFNMDGADGMVEMTRRKSTTSSGSTSIVSRMRANNQAFKSQEEEKKKAALAGRTDGPLNDCMASCGKIRIRELVAMRDLNLQQLCKDKFGDNADWKKLGAGEQAEIIRRALQCRTFIIDPMSSYMKGWDVVLVACLVFTALVTPFEISFLKPKIDWLYVVNRVVDFVFVKDMVMQFFMKVQKHTRQGTVWVRDRRRIAKMYIQAWFFIDLLAIIPYDEITNLLGNGDDDLNKLKVLRLLRVLRLFKLARILKASRVIKRWQNRIALSSTSVYLG</sequence>
<keyword evidence="4" id="KW-0472">Membrane</keyword>
<feature type="domain" description="Ion transport" evidence="6">
    <location>
        <begin position="175"/>
        <end position="304"/>
    </location>
</feature>
<evidence type="ECO:0000256" key="1">
    <source>
        <dbReference type="ARBA" id="ARBA00004141"/>
    </source>
</evidence>
<dbReference type="PANTHER" id="PTHR10217:SF435">
    <property type="entry name" value="POTASSIUM VOLTAGE-GATED CHANNEL PROTEIN EAG"/>
    <property type="match status" value="1"/>
</dbReference>
<protein>
    <recommendedName>
        <fullName evidence="6">Ion transport domain-containing protein</fullName>
    </recommendedName>
</protein>